<evidence type="ECO:0000313" key="3">
    <source>
        <dbReference type="EMBL" id="MBO0931486.1"/>
    </source>
</evidence>
<feature type="coiled-coil region" evidence="1">
    <location>
        <begin position="157"/>
        <end position="201"/>
    </location>
</feature>
<dbReference type="EMBL" id="JAFMYU010000007">
    <property type="protein sequence ID" value="MBO0931486.1"/>
    <property type="molecule type" value="Genomic_DNA"/>
</dbReference>
<protein>
    <recommendedName>
        <fullName evidence="5">DUF4468 domain-containing protein</fullName>
    </recommendedName>
</protein>
<keyword evidence="4" id="KW-1185">Reference proteome</keyword>
<feature type="signal peptide" evidence="2">
    <location>
        <begin position="1"/>
        <end position="20"/>
    </location>
</feature>
<evidence type="ECO:0000256" key="2">
    <source>
        <dbReference type="SAM" id="SignalP"/>
    </source>
</evidence>
<keyword evidence="2" id="KW-0732">Signal</keyword>
<gene>
    <name evidence="3" type="ORF">J2I48_10800</name>
</gene>
<name>A0A939G417_9BACT</name>
<reference evidence="3 4" key="1">
    <citation type="submission" date="2021-03" db="EMBL/GenBank/DDBJ databases">
        <title>Fibrella sp. HMF5036 genome sequencing and assembly.</title>
        <authorList>
            <person name="Kang H."/>
            <person name="Kim H."/>
            <person name="Bae S."/>
            <person name="Joh K."/>
        </authorList>
    </citation>
    <scope>NUCLEOTIDE SEQUENCE [LARGE SCALE GENOMIC DNA]</scope>
    <source>
        <strain evidence="3 4">HMF5036</strain>
    </source>
</reference>
<keyword evidence="1" id="KW-0175">Coiled coil</keyword>
<dbReference type="Proteomes" id="UP000664795">
    <property type="component" value="Unassembled WGS sequence"/>
</dbReference>
<accession>A0A939G417</accession>
<evidence type="ECO:0008006" key="5">
    <source>
        <dbReference type="Google" id="ProtNLM"/>
    </source>
</evidence>
<proteinExistence type="predicted"/>
<evidence type="ECO:0000256" key="1">
    <source>
        <dbReference type="SAM" id="Coils"/>
    </source>
</evidence>
<feature type="chain" id="PRO_5037735958" description="DUF4468 domain-containing protein" evidence="2">
    <location>
        <begin position="21"/>
        <end position="224"/>
    </location>
</feature>
<comment type="caution">
    <text evidence="3">The sequence shown here is derived from an EMBL/GenBank/DDBJ whole genome shotgun (WGS) entry which is preliminary data.</text>
</comment>
<organism evidence="3 4">
    <name type="scientific">Fibrella aquatilis</name>
    <dbReference type="NCBI Taxonomy" id="2817059"/>
    <lineage>
        <taxon>Bacteria</taxon>
        <taxon>Pseudomonadati</taxon>
        <taxon>Bacteroidota</taxon>
        <taxon>Cytophagia</taxon>
        <taxon>Cytophagales</taxon>
        <taxon>Spirosomataceae</taxon>
        <taxon>Fibrella</taxon>
    </lineage>
</organism>
<sequence length="224" mass="25217">MRTGLLSAALFLLTTLSTVAQTVYTGDQVIDKVTYKGIFLTLPISDRQVEKEWEDYIKPYGKISSSRSVYRITTADMRDISAEPVNFTSQVKGNKKSTTIFAAFDMGGGNYVAPGNGNYDAASKWLTDFATKTVYNDEVRVAEDGFNEAQKAHQKSVKNGERLVRDIENNKKEKERLLRKIDENAKELEQLTKDVETNKTEQATALTEVDNKKKNVETVKTKKQ</sequence>
<dbReference type="AlphaFoldDB" id="A0A939G417"/>
<evidence type="ECO:0000313" key="4">
    <source>
        <dbReference type="Proteomes" id="UP000664795"/>
    </source>
</evidence>